<proteinExistence type="predicted"/>
<dbReference type="STRING" id="641238.SAMN04490244_107126"/>
<gene>
    <name evidence="2" type="ORF">SAMN04490244_107126</name>
</gene>
<dbReference type="RefSeq" id="WP_092694355.1">
    <property type="nucleotide sequence ID" value="NZ_FOGU01000007.1"/>
</dbReference>
<dbReference type="EMBL" id="FOGU01000007">
    <property type="protein sequence ID" value="SES21146.1"/>
    <property type="molecule type" value="Genomic_DNA"/>
</dbReference>
<evidence type="ECO:0000256" key="1">
    <source>
        <dbReference type="SAM" id="Phobius"/>
    </source>
</evidence>
<organism evidence="2 3">
    <name type="scientific">Tranquillimonas rosea</name>
    <dbReference type="NCBI Taxonomy" id="641238"/>
    <lineage>
        <taxon>Bacteria</taxon>
        <taxon>Pseudomonadati</taxon>
        <taxon>Pseudomonadota</taxon>
        <taxon>Alphaproteobacteria</taxon>
        <taxon>Rhodobacterales</taxon>
        <taxon>Roseobacteraceae</taxon>
        <taxon>Tranquillimonas</taxon>
    </lineage>
</organism>
<dbReference type="AlphaFoldDB" id="A0A1H9VH85"/>
<feature type="transmembrane region" description="Helical" evidence="1">
    <location>
        <begin position="43"/>
        <end position="64"/>
    </location>
</feature>
<keyword evidence="1" id="KW-1133">Transmembrane helix</keyword>
<feature type="transmembrane region" description="Helical" evidence="1">
    <location>
        <begin position="16"/>
        <end position="37"/>
    </location>
</feature>
<name>A0A1H9VH85_9RHOB</name>
<reference evidence="2 3" key="1">
    <citation type="submission" date="2016-10" db="EMBL/GenBank/DDBJ databases">
        <authorList>
            <person name="de Groot N.N."/>
        </authorList>
    </citation>
    <scope>NUCLEOTIDE SEQUENCE [LARGE SCALE GENOMIC DNA]</scope>
    <source>
        <strain evidence="2 3">DSM 23042</strain>
    </source>
</reference>
<evidence type="ECO:0000313" key="2">
    <source>
        <dbReference type="EMBL" id="SES21146.1"/>
    </source>
</evidence>
<sequence length="71" mass="7816">MSKELDAIRAPKSGRFLRMVFIGAAVALGLIASLSWWLDAPMWRLPLAAVICVAAGEALARMVLRSARRRH</sequence>
<evidence type="ECO:0000313" key="3">
    <source>
        <dbReference type="Proteomes" id="UP000198885"/>
    </source>
</evidence>
<keyword evidence="1" id="KW-0472">Membrane</keyword>
<dbReference type="Proteomes" id="UP000198885">
    <property type="component" value="Unassembled WGS sequence"/>
</dbReference>
<keyword evidence="1" id="KW-0812">Transmembrane</keyword>
<keyword evidence="3" id="KW-1185">Reference proteome</keyword>
<protein>
    <submittedName>
        <fullName evidence="2">Uncharacterized protein</fullName>
    </submittedName>
</protein>
<dbReference type="OrthoDB" id="7871004at2"/>
<accession>A0A1H9VH85</accession>